<organism evidence="1 2">
    <name type="scientific">Algoriphagus boritolerans DSM 17298 = JCM 18970</name>
    <dbReference type="NCBI Taxonomy" id="1120964"/>
    <lineage>
        <taxon>Bacteria</taxon>
        <taxon>Pseudomonadati</taxon>
        <taxon>Bacteroidota</taxon>
        <taxon>Cytophagia</taxon>
        <taxon>Cytophagales</taxon>
        <taxon>Cyclobacteriaceae</taxon>
        <taxon>Algoriphagus</taxon>
    </lineage>
</organism>
<dbReference type="Gene3D" id="3.40.50.150">
    <property type="entry name" value="Vaccinia Virus protein VP39"/>
    <property type="match status" value="1"/>
</dbReference>
<sequence length="297" mass="34736">MLERLSKCPLCKSGRFLNYTEITDHAVTRETFILCKCSDCQLLFTNPRPSTTQIGPYYNFPEYFSHADKAKNLTQWIYQKTRNYNISKKVDFIQQFKKKGKLLDYGCGTGEFLKEAKSRGWKIAGIEPNEKARNQARLKLKDKVKYSLEEIKKEASFDIITLYHVLEHIHDLRKTIKKLLNHLKSDGYLIIAVPNYESHDAKKYGKYWAGWDVPRHLYHFNTAAIESFKNEFDLELCSVKPMKLDSFYVSLLSEGYLDKQTSLLTKYWKAFHSGLKSNKLARKSGEYSSNIFVFQKK</sequence>
<dbReference type="GO" id="GO:0032259">
    <property type="term" value="P:methylation"/>
    <property type="evidence" value="ECO:0007669"/>
    <property type="project" value="UniProtKB-KW"/>
</dbReference>
<reference evidence="2" key="1">
    <citation type="submission" date="2016-10" db="EMBL/GenBank/DDBJ databases">
        <authorList>
            <person name="Varghese N."/>
            <person name="Submissions S."/>
        </authorList>
    </citation>
    <scope>NUCLEOTIDE SEQUENCE [LARGE SCALE GENOMIC DNA]</scope>
    <source>
        <strain evidence="2">DSM 17298</strain>
    </source>
</reference>
<dbReference type="GO" id="GO:0008168">
    <property type="term" value="F:methyltransferase activity"/>
    <property type="evidence" value="ECO:0007669"/>
    <property type="project" value="UniProtKB-KW"/>
</dbReference>
<name>A0A1H5YSV5_9BACT</name>
<dbReference type="EMBL" id="FNVR01000021">
    <property type="protein sequence ID" value="SEG26565.1"/>
    <property type="molecule type" value="Genomic_DNA"/>
</dbReference>
<dbReference type="PANTHER" id="PTHR43861">
    <property type="entry name" value="TRANS-ACONITATE 2-METHYLTRANSFERASE-RELATED"/>
    <property type="match status" value="1"/>
</dbReference>
<keyword evidence="1" id="KW-0489">Methyltransferase</keyword>
<dbReference type="RefSeq" id="WP_103925761.1">
    <property type="nucleotide sequence ID" value="NZ_FNVR01000021.1"/>
</dbReference>
<gene>
    <name evidence="1" type="ORF">SAMN03080598_03132</name>
</gene>
<protein>
    <submittedName>
        <fullName evidence="1">Methyltransferase domain-containing protein</fullName>
    </submittedName>
</protein>
<dbReference type="InterPro" id="IPR029063">
    <property type="entry name" value="SAM-dependent_MTases_sf"/>
</dbReference>
<dbReference type="CDD" id="cd02440">
    <property type="entry name" value="AdoMet_MTases"/>
    <property type="match status" value="1"/>
</dbReference>
<evidence type="ECO:0000313" key="2">
    <source>
        <dbReference type="Proteomes" id="UP000236736"/>
    </source>
</evidence>
<dbReference type="OrthoDB" id="2370471at2"/>
<dbReference type="AlphaFoldDB" id="A0A1H5YSV5"/>
<keyword evidence="2" id="KW-1185">Reference proteome</keyword>
<dbReference type="Pfam" id="PF13489">
    <property type="entry name" value="Methyltransf_23"/>
    <property type="match status" value="1"/>
</dbReference>
<keyword evidence="1" id="KW-0808">Transferase</keyword>
<dbReference type="STRING" id="1120964.GCA_001313265_03584"/>
<proteinExistence type="predicted"/>
<evidence type="ECO:0000313" key="1">
    <source>
        <dbReference type="EMBL" id="SEG26565.1"/>
    </source>
</evidence>
<dbReference type="PANTHER" id="PTHR43861:SF6">
    <property type="entry name" value="METHYLTRANSFERASE TYPE 11"/>
    <property type="match status" value="1"/>
</dbReference>
<dbReference type="SUPFAM" id="SSF53335">
    <property type="entry name" value="S-adenosyl-L-methionine-dependent methyltransferases"/>
    <property type="match status" value="1"/>
</dbReference>
<dbReference type="Proteomes" id="UP000236736">
    <property type="component" value="Unassembled WGS sequence"/>
</dbReference>
<accession>A0A1H5YSV5</accession>